<evidence type="ECO:0000313" key="13">
    <source>
        <dbReference type="Proteomes" id="UP001217325"/>
    </source>
</evidence>
<dbReference type="RefSeq" id="WP_228232573.1">
    <property type="nucleotide sequence ID" value="NZ_CP025959.1"/>
</dbReference>
<keyword evidence="9" id="KW-0472">Membrane</keyword>
<keyword evidence="9" id="KW-1133">Transmembrane helix</keyword>
<evidence type="ECO:0000256" key="3">
    <source>
        <dbReference type="ARBA" id="ARBA00022553"/>
    </source>
</evidence>
<dbReference type="InterPro" id="IPR011712">
    <property type="entry name" value="Sig_transdc_His_kin_sub3_dim/P"/>
</dbReference>
<evidence type="ECO:0000259" key="11">
    <source>
        <dbReference type="Pfam" id="PF07730"/>
    </source>
</evidence>
<organism evidence="12 13">
    <name type="scientific">Rhodococcus qingshengii</name>
    <dbReference type="NCBI Taxonomy" id="334542"/>
    <lineage>
        <taxon>Bacteria</taxon>
        <taxon>Bacillati</taxon>
        <taxon>Actinomycetota</taxon>
        <taxon>Actinomycetes</taxon>
        <taxon>Mycobacteriales</taxon>
        <taxon>Nocardiaceae</taxon>
        <taxon>Rhodococcus</taxon>
        <taxon>Rhodococcus erythropolis group</taxon>
    </lineage>
</organism>
<dbReference type="InterPro" id="IPR036890">
    <property type="entry name" value="HATPase_C_sf"/>
</dbReference>
<dbReference type="InterPro" id="IPR003594">
    <property type="entry name" value="HATPase_dom"/>
</dbReference>
<dbReference type="Pfam" id="PF02518">
    <property type="entry name" value="HATPase_c"/>
    <property type="match status" value="1"/>
</dbReference>
<evidence type="ECO:0000259" key="10">
    <source>
        <dbReference type="Pfam" id="PF02518"/>
    </source>
</evidence>
<keyword evidence="8" id="KW-0902">Two-component regulatory system</keyword>
<dbReference type="GO" id="GO:0000155">
    <property type="term" value="F:phosphorelay sensor kinase activity"/>
    <property type="evidence" value="ECO:0007669"/>
    <property type="project" value="InterPro"/>
</dbReference>
<keyword evidence="7" id="KW-0067">ATP-binding</keyword>
<feature type="transmembrane region" description="Helical" evidence="9">
    <location>
        <begin position="58"/>
        <end position="75"/>
    </location>
</feature>
<dbReference type="GO" id="GO:0005524">
    <property type="term" value="F:ATP binding"/>
    <property type="evidence" value="ECO:0007669"/>
    <property type="project" value="UniProtKB-KW"/>
</dbReference>
<keyword evidence="9" id="KW-0812">Transmembrane</keyword>
<dbReference type="SUPFAM" id="SSF55874">
    <property type="entry name" value="ATPase domain of HSP90 chaperone/DNA topoisomerase II/histidine kinase"/>
    <property type="match status" value="1"/>
</dbReference>
<dbReference type="EC" id="2.7.13.3" evidence="2"/>
<keyword evidence="5" id="KW-0547">Nucleotide-binding</keyword>
<feature type="domain" description="Signal transduction histidine kinase subgroup 3 dimerisation and phosphoacceptor" evidence="11">
    <location>
        <begin position="170"/>
        <end position="236"/>
    </location>
</feature>
<gene>
    <name evidence="12" type="ORF">PXH69_03485</name>
</gene>
<feature type="transmembrane region" description="Helical" evidence="9">
    <location>
        <begin position="12"/>
        <end position="31"/>
    </location>
</feature>
<dbReference type="Gene3D" id="1.20.5.1930">
    <property type="match status" value="1"/>
</dbReference>
<protein>
    <recommendedName>
        <fullName evidence="2">histidine kinase</fullName>
        <ecNumber evidence="2">2.7.13.3</ecNumber>
    </recommendedName>
</protein>
<keyword evidence="3" id="KW-0597">Phosphoprotein</keyword>
<accession>A0AAW6LGM7</accession>
<dbReference type="Pfam" id="PF07730">
    <property type="entry name" value="HisKA_3"/>
    <property type="match status" value="1"/>
</dbReference>
<sequence length="381" mass="41122">MNRTEVPDRIQRYVRYTPLVVVPCLLIASTYPGEYRVPLTYWILSMLSALAFAVGRRWPVFASLVISALAVPMFVADAWGLSELVPYLGAVAVVDVTMRAERREMVAVSAAGWCGSVLAGIWFESHEAFWSVTTAVKVLAYVGLPLLLGLYLRSQRELAANNLAQTRAAERSALARELHDLVAHHMASIVLRIGVAQHVLAPQDEAVREVLADVRGTASDALADIRRLLVALRDPSLGEVALVEPDAVEAEIEAAIDRVRAAGFEVQAVFDAQENVESGAADLDAIGRLTLLRVIQESLTNVMKHGDKKGLVSVSVGREDSRVHVRVVNDVEGSPRSAGHGLVGMQERAELVGGEMTAGTNSDGKWEVHVSIPLVVSGDVS</sequence>
<dbReference type="PANTHER" id="PTHR24421">
    <property type="entry name" value="NITRATE/NITRITE SENSOR PROTEIN NARX-RELATED"/>
    <property type="match status" value="1"/>
</dbReference>
<evidence type="ECO:0000256" key="2">
    <source>
        <dbReference type="ARBA" id="ARBA00012438"/>
    </source>
</evidence>
<evidence type="ECO:0000256" key="1">
    <source>
        <dbReference type="ARBA" id="ARBA00000085"/>
    </source>
</evidence>
<evidence type="ECO:0000256" key="8">
    <source>
        <dbReference type="ARBA" id="ARBA00023012"/>
    </source>
</evidence>
<dbReference type="CDD" id="cd16917">
    <property type="entry name" value="HATPase_UhpB-NarQ-NarX-like"/>
    <property type="match status" value="1"/>
</dbReference>
<dbReference type="Proteomes" id="UP001217325">
    <property type="component" value="Unassembled WGS sequence"/>
</dbReference>
<comment type="catalytic activity">
    <reaction evidence="1">
        <text>ATP + protein L-histidine = ADP + protein N-phospho-L-histidine.</text>
        <dbReference type="EC" id="2.7.13.3"/>
    </reaction>
</comment>
<feature type="transmembrane region" description="Helical" evidence="9">
    <location>
        <begin position="129"/>
        <end position="152"/>
    </location>
</feature>
<dbReference type="EMBL" id="JARDXE010000002">
    <property type="protein sequence ID" value="MDE8643995.1"/>
    <property type="molecule type" value="Genomic_DNA"/>
</dbReference>
<keyword evidence="4" id="KW-0808">Transferase</keyword>
<keyword evidence="6 12" id="KW-0418">Kinase</keyword>
<evidence type="ECO:0000256" key="9">
    <source>
        <dbReference type="SAM" id="Phobius"/>
    </source>
</evidence>
<name>A0AAW6LGM7_RHOSG</name>
<dbReference type="InterPro" id="IPR050482">
    <property type="entry name" value="Sensor_HK_TwoCompSys"/>
</dbReference>
<comment type="caution">
    <text evidence="12">The sequence shown here is derived from an EMBL/GenBank/DDBJ whole genome shotgun (WGS) entry which is preliminary data.</text>
</comment>
<dbReference type="GO" id="GO:0016020">
    <property type="term" value="C:membrane"/>
    <property type="evidence" value="ECO:0007669"/>
    <property type="project" value="InterPro"/>
</dbReference>
<evidence type="ECO:0000256" key="4">
    <source>
        <dbReference type="ARBA" id="ARBA00022679"/>
    </source>
</evidence>
<feature type="domain" description="Histidine kinase/HSP90-like ATPase" evidence="10">
    <location>
        <begin position="290"/>
        <end position="374"/>
    </location>
</feature>
<dbReference type="AlphaFoldDB" id="A0AAW6LGM7"/>
<evidence type="ECO:0000256" key="5">
    <source>
        <dbReference type="ARBA" id="ARBA00022741"/>
    </source>
</evidence>
<reference evidence="12" key="1">
    <citation type="submission" date="2023-02" db="EMBL/GenBank/DDBJ databases">
        <title>A novel hydrolase synthesized by Rhodococcus erythropolis HQ is responsible for the detoxification of Zearalenone.</title>
        <authorList>
            <person name="Hu J."/>
            <person name="Xu J."/>
        </authorList>
    </citation>
    <scope>NUCLEOTIDE SEQUENCE</scope>
    <source>
        <strain evidence="12">HQ</strain>
    </source>
</reference>
<dbReference type="GO" id="GO:0046983">
    <property type="term" value="F:protein dimerization activity"/>
    <property type="evidence" value="ECO:0007669"/>
    <property type="project" value="InterPro"/>
</dbReference>
<feature type="transmembrane region" description="Helical" evidence="9">
    <location>
        <begin position="37"/>
        <end position="53"/>
    </location>
</feature>
<evidence type="ECO:0000313" key="12">
    <source>
        <dbReference type="EMBL" id="MDE8643995.1"/>
    </source>
</evidence>
<dbReference type="PANTHER" id="PTHR24421:SF10">
    <property type="entry name" value="NITRATE_NITRITE SENSOR PROTEIN NARQ"/>
    <property type="match status" value="1"/>
</dbReference>
<evidence type="ECO:0000256" key="7">
    <source>
        <dbReference type="ARBA" id="ARBA00022840"/>
    </source>
</evidence>
<dbReference type="Gene3D" id="3.30.565.10">
    <property type="entry name" value="Histidine kinase-like ATPase, C-terminal domain"/>
    <property type="match status" value="1"/>
</dbReference>
<proteinExistence type="predicted"/>
<evidence type="ECO:0000256" key="6">
    <source>
        <dbReference type="ARBA" id="ARBA00022777"/>
    </source>
</evidence>